<proteinExistence type="inferred from homology"/>
<sequence length="414" mass="47339">MGRSRRKYKQSRTKVRVALPKKKPHVFKPAFTLPPKLRSLVDELPQWDDQGTVIRNYKSFGFVSNPNFLGVRSRTSHVVESDSLQLPPPSEEPASEFDPIDSGSDLEEDVDVKSALGKKRKDGKVAPLQPLTTMQRVHIGRLIERYGDNYQFSYSVSSDKGLLKARRFEKQTGCFGCKGVIRVQNMTFEELLACVQSIVKYDPNKYNIDLQSISIVPGTTCRTFIRNNDSVQFMLGEDMVIPQVCVSLIERRCGVEVKRSNKSVLHLVCKIYRKLRAVRKDEGTFFQVRSFESEHSCPLEEVYRRHRQASAVIIGAVIAPKLQHHDGRLMRPKDIISNMKIMFGIQAMYSKAHQALDYALVLTYGSHEETFQLLSSFGYVLEQQNPGTITYLQCTEDNKFLYFFMQIEASIRGF</sequence>
<dbReference type="PANTHER" id="PTHR13243">
    <property type="entry name" value="HSPC111 PROTEIN-RELATED"/>
    <property type="match status" value="1"/>
</dbReference>
<evidence type="ECO:0000256" key="5">
    <source>
        <dbReference type="SAM" id="MobiDB-lite"/>
    </source>
</evidence>
<feature type="region of interest" description="Disordered" evidence="5">
    <location>
        <begin position="80"/>
        <end position="106"/>
    </location>
</feature>
<evidence type="ECO:0000313" key="6">
    <source>
        <dbReference type="EMBL" id="KAK3194076.1"/>
    </source>
</evidence>
<evidence type="ECO:0000256" key="3">
    <source>
        <dbReference type="ARBA" id="ARBA00015522"/>
    </source>
</evidence>
<feature type="compositionally biased region" description="Acidic residues" evidence="5">
    <location>
        <begin position="93"/>
        <end position="106"/>
    </location>
</feature>
<dbReference type="GO" id="GO:0005730">
    <property type="term" value="C:nucleolus"/>
    <property type="evidence" value="ECO:0007669"/>
    <property type="project" value="UniProtKB-SubCell"/>
</dbReference>
<evidence type="ECO:0000313" key="7">
    <source>
        <dbReference type="Proteomes" id="UP001281410"/>
    </source>
</evidence>
<organism evidence="6 7">
    <name type="scientific">Dipteronia sinensis</name>
    <dbReference type="NCBI Taxonomy" id="43782"/>
    <lineage>
        <taxon>Eukaryota</taxon>
        <taxon>Viridiplantae</taxon>
        <taxon>Streptophyta</taxon>
        <taxon>Embryophyta</taxon>
        <taxon>Tracheophyta</taxon>
        <taxon>Spermatophyta</taxon>
        <taxon>Magnoliopsida</taxon>
        <taxon>eudicotyledons</taxon>
        <taxon>Gunneridae</taxon>
        <taxon>Pentapetalae</taxon>
        <taxon>rosids</taxon>
        <taxon>malvids</taxon>
        <taxon>Sapindales</taxon>
        <taxon>Sapindaceae</taxon>
        <taxon>Hippocastanoideae</taxon>
        <taxon>Acereae</taxon>
        <taxon>Dipteronia</taxon>
    </lineage>
</organism>
<gene>
    <name evidence="6" type="ORF">Dsin_025386</name>
</gene>
<keyword evidence="4" id="KW-0539">Nucleus</keyword>
<evidence type="ECO:0000256" key="1">
    <source>
        <dbReference type="ARBA" id="ARBA00004604"/>
    </source>
</evidence>
<evidence type="ECO:0000256" key="4">
    <source>
        <dbReference type="ARBA" id="ARBA00023242"/>
    </source>
</evidence>
<dbReference type="PANTHER" id="PTHR13243:SF1">
    <property type="entry name" value="NUCLEOLAR PROTEIN 16"/>
    <property type="match status" value="1"/>
</dbReference>
<evidence type="ECO:0000256" key="2">
    <source>
        <dbReference type="ARBA" id="ARBA00008479"/>
    </source>
</evidence>
<keyword evidence="7" id="KW-1185">Reference proteome</keyword>
<dbReference type="GO" id="GO:0042273">
    <property type="term" value="P:ribosomal large subunit biogenesis"/>
    <property type="evidence" value="ECO:0007669"/>
    <property type="project" value="TreeGrafter"/>
</dbReference>
<dbReference type="Proteomes" id="UP001281410">
    <property type="component" value="Unassembled WGS sequence"/>
</dbReference>
<comment type="similarity">
    <text evidence="2">Belongs to the NOP16 family.</text>
</comment>
<reference evidence="6" key="1">
    <citation type="journal article" date="2023" name="Plant J.">
        <title>Genome sequences and population genomics provide insights into the demographic history, inbreeding, and mutation load of two 'living fossil' tree species of Dipteronia.</title>
        <authorList>
            <person name="Feng Y."/>
            <person name="Comes H.P."/>
            <person name="Chen J."/>
            <person name="Zhu S."/>
            <person name="Lu R."/>
            <person name="Zhang X."/>
            <person name="Li P."/>
            <person name="Qiu J."/>
            <person name="Olsen K.M."/>
            <person name="Qiu Y."/>
        </authorList>
    </citation>
    <scope>NUCLEOTIDE SEQUENCE</scope>
    <source>
        <strain evidence="6">NBL</strain>
    </source>
</reference>
<comment type="subcellular location">
    <subcellularLocation>
        <location evidence="1">Nucleus</location>
        <location evidence="1">Nucleolus</location>
    </subcellularLocation>
</comment>
<protein>
    <recommendedName>
        <fullName evidence="3">Nucleolar protein 16</fullName>
    </recommendedName>
</protein>
<comment type="caution">
    <text evidence="6">The sequence shown here is derived from an EMBL/GenBank/DDBJ whole genome shotgun (WGS) entry which is preliminary data.</text>
</comment>
<dbReference type="InterPro" id="IPR019002">
    <property type="entry name" value="Ribosome_biogenesis_Nop16"/>
</dbReference>
<dbReference type="AlphaFoldDB" id="A0AAD9ZWA8"/>
<dbReference type="EMBL" id="JANJYJ010000008">
    <property type="protein sequence ID" value="KAK3194076.1"/>
    <property type="molecule type" value="Genomic_DNA"/>
</dbReference>
<name>A0AAD9ZWA8_9ROSI</name>
<accession>A0AAD9ZWA8</accession>